<evidence type="ECO:0000256" key="6">
    <source>
        <dbReference type="ARBA" id="ARBA00023239"/>
    </source>
</evidence>
<dbReference type="AlphaFoldDB" id="A0A1W1XH54"/>
<evidence type="ECO:0000256" key="3">
    <source>
        <dbReference type="ARBA" id="ARBA00022723"/>
    </source>
</evidence>
<dbReference type="GO" id="GO:0051539">
    <property type="term" value="F:4 iron, 4 sulfur cluster binding"/>
    <property type="evidence" value="ECO:0007669"/>
    <property type="project" value="UniProtKB-KW"/>
</dbReference>
<comment type="subunit">
    <text evidence="8">Heterodimer of LeuC and LeuD.</text>
</comment>
<keyword evidence="7 8" id="KW-0100">Branched-chain amino acid biosynthesis</keyword>
<dbReference type="InterPro" id="IPR036008">
    <property type="entry name" value="Aconitase_4Fe-4S_dom"/>
</dbReference>
<dbReference type="PRINTS" id="PR00415">
    <property type="entry name" value="ACONITASE"/>
</dbReference>
<sequence length="424" mass="45554">MHAIEKILARAAGKESVRAGEIINCRVDLAEVNDLYPQTILSFREMGGKRVHSPERIAFILDHYAPASTVQQAENQKFMRQFCREQGIELLFDVNSGVCHQVMVDHGLVYPGMVLIATDSHTTTHGAFGAFGTGVGATDLAVIMATGHLWLRVPEVIRIHLTGRLPLGVYAKDVILYIIGKLGADYAIYKAVEFTGPVVKALSVSERMALCNMTTEMGAKCAYIQPDEVTLDFLKGKVRRKLEPVVTDPDFQYAEELFFDVSAVSPQLAVPSSVDNVRPLSELVGTPVHQAYLGSCTGGRAEDIAVAARILKGRKVHKNTRLVVVPASRDVFLEALERGDVATLVEAGATFVTPGCAACLGTHEGILAAGETCIASTNRNFPGRMGHTQSAVYLGSPAAVAAAALNGEVTDPSQILAELERKAS</sequence>
<dbReference type="STRING" id="1121390.SAMN02746041_01693"/>
<comment type="pathway">
    <text evidence="8">Amino-acid biosynthesis; L-leucine biosynthesis; L-leucine from 3-methyl-2-oxobutanoate: step 2/4.</text>
</comment>
<evidence type="ECO:0000256" key="8">
    <source>
        <dbReference type="HAMAP-Rule" id="MF_01027"/>
    </source>
</evidence>
<dbReference type="Gene3D" id="3.30.499.10">
    <property type="entry name" value="Aconitase, domain 3"/>
    <property type="match status" value="2"/>
</dbReference>
<dbReference type="InterPro" id="IPR001030">
    <property type="entry name" value="Acoase/IPM_deHydtase_lsu_aba"/>
</dbReference>
<comment type="function">
    <text evidence="8">Catalyzes the isomerization between 2-isopropylmalate and 3-isopropylmalate, via the formation of 2-isopropylmaleate.</text>
</comment>
<dbReference type="CDD" id="cd01583">
    <property type="entry name" value="IPMI"/>
    <property type="match status" value="1"/>
</dbReference>
<dbReference type="PANTHER" id="PTHR43822">
    <property type="entry name" value="HOMOACONITASE, MITOCHONDRIAL-RELATED"/>
    <property type="match status" value="1"/>
</dbReference>
<dbReference type="EC" id="4.2.1.33" evidence="8"/>
<evidence type="ECO:0000256" key="7">
    <source>
        <dbReference type="ARBA" id="ARBA00023304"/>
    </source>
</evidence>
<evidence type="ECO:0000256" key="4">
    <source>
        <dbReference type="ARBA" id="ARBA00023004"/>
    </source>
</evidence>
<dbReference type="EMBL" id="FWXF01000008">
    <property type="protein sequence ID" value="SMC23323.1"/>
    <property type="molecule type" value="Genomic_DNA"/>
</dbReference>
<evidence type="ECO:0000313" key="11">
    <source>
        <dbReference type="Proteomes" id="UP000192783"/>
    </source>
</evidence>
<organism evidence="10 11">
    <name type="scientific">Desulfacinum hydrothermale DSM 13146</name>
    <dbReference type="NCBI Taxonomy" id="1121390"/>
    <lineage>
        <taxon>Bacteria</taxon>
        <taxon>Pseudomonadati</taxon>
        <taxon>Thermodesulfobacteriota</taxon>
        <taxon>Syntrophobacteria</taxon>
        <taxon>Syntrophobacterales</taxon>
        <taxon>Syntrophobacteraceae</taxon>
        <taxon>Desulfacinum</taxon>
    </lineage>
</organism>
<name>A0A1W1XH54_9BACT</name>
<dbReference type="Proteomes" id="UP000192783">
    <property type="component" value="Unassembled WGS sequence"/>
</dbReference>
<dbReference type="PANTHER" id="PTHR43822:SF21">
    <property type="entry name" value="3-ISOPROPYLMALATE DEHYDRATASE LARGE SUBUNIT 1"/>
    <property type="match status" value="1"/>
</dbReference>
<keyword evidence="6 8" id="KW-0456">Lyase</keyword>
<feature type="domain" description="Aconitase/3-isopropylmalate dehydratase large subunit alpha/beta/alpha" evidence="9">
    <location>
        <begin position="27"/>
        <end position="284"/>
    </location>
</feature>
<feature type="binding site" evidence="8">
    <location>
        <position position="356"/>
    </location>
    <ligand>
        <name>[4Fe-4S] cluster</name>
        <dbReference type="ChEBI" id="CHEBI:49883"/>
    </ligand>
</feature>
<feature type="binding site" evidence="8">
    <location>
        <position position="296"/>
    </location>
    <ligand>
        <name>[4Fe-4S] cluster</name>
        <dbReference type="ChEBI" id="CHEBI:49883"/>
    </ligand>
</feature>
<feature type="domain" description="Aconitase/3-isopropylmalate dehydratase large subunit alpha/beta/alpha" evidence="9">
    <location>
        <begin position="285"/>
        <end position="407"/>
    </location>
</feature>
<dbReference type="NCBIfam" id="NF001614">
    <property type="entry name" value="PRK00402.1"/>
    <property type="match status" value="1"/>
</dbReference>
<keyword evidence="11" id="KW-1185">Reference proteome</keyword>
<dbReference type="GO" id="GO:0009098">
    <property type="term" value="P:L-leucine biosynthetic process"/>
    <property type="evidence" value="ECO:0007669"/>
    <property type="project" value="UniProtKB-UniRule"/>
</dbReference>
<dbReference type="GO" id="GO:0046872">
    <property type="term" value="F:metal ion binding"/>
    <property type="evidence" value="ECO:0007669"/>
    <property type="project" value="UniProtKB-KW"/>
</dbReference>
<accession>A0A1W1XH54</accession>
<dbReference type="InterPro" id="IPR006251">
    <property type="entry name" value="Homoacnase/IPMdehydase_lsu"/>
</dbReference>
<evidence type="ECO:0000259" key="9">
    <source>
        <dbReference type="Pfam" id="PF00330"/>
    </source>
</evidence>
<gene>
    <name evidence="8" type="primary">leuC</name>
    <name evidence="10" type="ORF">SAMN02746041_01693</name>
</gene>
<evidence type="ECO:0000256" key="2">
    <source>
        <dbReference type="ARBA" id="ARBA00022485"/>
    </source>
</evidence>
<evidence type="ECO:0000256" key="1">
    <source>
        <dbReference type="ARBA" id="ARBA00022430"/>
    </source>
</evidence>
<dbReference type="GO" id="GO:0003861">
    <property type="term" value="F:3-isopropylmalate dehydratase activity"/>
    <property type="evidence" value="ECO:0007669"/>
    <property type="project" value="UniProtKB-UniRule"/>
</dbReference>
<dbReference type="RefSeq" id="WP_084057448.1">
    <property type="nucleotide sequence ID" value="NZ_FWXF01000008.1"/>
</dbReference>
<keyword evidence="5 8" id="KW-0411">Iron-sulfur</keyword>
<dbReference type="InterPro" id="IPR011826">
    <property type="entry name" value="HAcnase/IPMdehydase_lsu_prok"/>
</dbReference>
<keyword evidence="1 8" id="KW-0432">Leucine biosynthesis</keyword>
<reference evidence="10 11" key="1">
    <citation type="submission" date="2017-04" db="EMBL/GenBank/DDBJ databases">
        <authorList>
            <person name="Afonso C.L."/>
            <person name="Miller P.J."/>
            <person name="Scott M.A."/>
            <person name="Spackman E."/>
            <person name="Goraichik I."/>
            <person name="Dimitrov K.M."/>
            <person name="Suarez D.L."/>
            <person name="Swayne D.E."/>
        </authorList>
    </citation>
    <scope>NUCLEOTIDE SEQUENCE [LARGE SCALE GENOMIC DNA]</scope>
    <source>
        <strain evidence="10 11">DSM 13146</strain>
    </source>
</reference>
<dbReference type="SUPFAM" id="SSF53732">
    <property type="entry name" value="Aconitase iron-sulfur domain"/>
    <property type="match status" value="1"/>
</dbReference>
<dbReference type="NCBIfam" id="TIGR02086">
    <property type="entry name" value="IPMI_arch"/>
    <property type="match status" value="1"/>
</dbReference>
<keyword evidence="2 8" id="KW-0004">4Fe-4S</keyword>
<dbReference type="InterPro" id="IPR033941">
    <property type="entry name" value="IPMI_cat"/>
</dbReference>
<comment type="similarity">
    <text evidence="8">Belongs to the aconitase/IPM isomerase family. LeuC type 2 subfamily.</text>
</comment>
<protein>
    <recommendedName>
        <fullName evidence="8">3-isopropylmalate dehydratase large subunit</fullName>
        <ecNumber evidence="8">4.2.1.33</ecNumber>
    </recommendedName>
    <alternativeName>
        <fullName evidence="8">Alpha-IPM isomerase</fullName>
        <shortName evidence="8">IPMI</shortName>
    </alternativeName>
    <alternativeName>
        <fullName evidence="8">Isopropylmalate isomerase</fullName>
    </alternativeName>
</protein>
<dbReference type="OrthoDB" id="9764318at2"/>
<dbReference type="NCBIfam" id="TIGR01343">
    <property type="entry name" value="hacA_fam"/>
    <property type="match status" value="1"/>
</dbReference>
<dbReference type="UniPathway" id="UPA00048">
    <property type="reaction ID" value="UER00071"/>
</dbReference>
<keyword evidence="8" id="KW-0028">Amino-acid biosynthesis</keyword>
<proteinExistence type="inferred from homology"/>
<dbReference type="InterPro" id="IPR050067">
    <property type="entry name" value="IPM_dehydratase_rel_enz"/>
</dbReference>
<comment type="catalytic activity">
    <reaction evidence="8">
        <text>(2R,3S)-3-isopropylmalate = (2S)-2-isopropylmalate</text>
        <dbReference type="Rhea" id="RHEA:32287"/>
        <dbReference type="ChEBI" id="CHEBI:1178"/>
        <dbReference type="ChEBI" id="CHEBI:35121"/>
        <dbReference type="EC" id="4.2.1.33"/>
    </reaction>
</comment>
<comment type="cofactor">
    <cofactor evidence="8">
        <name>[4Fe-4S] cluster</name>
        <dbReference type="ChEBI" id="CHEBI:49883"/>
    </cofactor>
    <text evidence="8">Binds 1 [4Fe-4S] cluster per subunit.</text>
</comment>
<feature type="binding site" evidence="8">
    <location>
        <position position="359"/>
    </location>
    <ligand>
        <name>[4Fe-4S] cluster</name>
        <dbReference type="ChEBI" id="CHEBI:49883"/>
    </ligand>
</feature>
<dbReference type="HAMAP" id="MF_01027">
    <property type="entry name" value="LeuC_type2"/>
    <property type="match status" value="1"/>
</dbReference>
<evidence type="ECO:0000313" key="10">
    <source>
        <dbReference type="EMBL" id="SMC23323.1"/>
    </source>
</evidence>
<evidence type="ECO:0000256" key="5">
    <source>
        <dbReference type="ARBA" id="ARBA00023014"/>
    </source>
</evidence>
<dbReference type="InterPro" id="IPR015931">
    <property type="entry name" value="Acnase/IPM_dHydase_lsu_aba_1/3"/>
</dbReference>
<keyword evidence="3 8" id="KW-0479">Metal-binding</keyword>
<dbReference type="Pfam" id="PF00330">
    <property type="entry name" value="Aconitase"/>
    <property type="match status" value="2"/>
</dbReference>
<keyword evidence="4 8" id="KW-0408">Iron</keyword>